<evidence type="ECO:0000256" key="1">
    <source>
        <dbReference type="ARBA" id="ARBA00004196"/>
    </source>
</evidence>
<feature type="compositionally biased region" description="Polar residues" evidence="4">
    <location>
        <begin position="375"/>
        <end position="384"/>
    </location>
</feature>
<protein>
    <submittedName>
        <fullName evidence="5">HlyD family efflux transporter periplasmic adaptor subunit</fullName>
    </submittedName>
</protein>
<gene>
    <name evidence="5" type="ORF">AB3X52_02055</name>
</gene>
<keyword evidence="2 3" id="KW-0175">Coiled coil</keyword>
<dbReference type="Gene3D" id="2.40.420.20">
    <property type="match status" value="1"/>
</dbReference>
<dbReference type="RefSeq" id="WP_367991051.1">
    <property type="nucleotide sequence ID" value="NZ_JBFPJR010000003.1"/>
</dbReference>
<comment type="subcellular location">
    <subcellularLocation>
        <location evidence="1">Cell envelope</location>
    </subcellularLocation>
</comment>
<proteinExistence type="predicted"/>
<accession>A0ABV3STX0</accession>
<sequence length="684" mass="66504">MKRPARRWLKAATGTVVAVVVIGGGYATYAATASGASGYRTAAVTKGDVEQTLALSGTIAPTGRVDLAFGTSGTVSKVAAEGDKVTKGQVVARLDRSSLQATVTKAKASLASARAQLETDEEAQTSATTTSSSSTSTSAAGSEGGTTTAVYVTRSTTAGASSVTPVVATAKASTSAGSVVDPAACAKDISDALNALSSVQGEVPATGDGSDLALAITDVSDAKKDVSTAQDAVDTAQGKLNDAVEQLDTLLDTAASDGTSSSDLIAQIKTWQTKVTDAATSLGDATSALDDATKALSDATTGAEALLGNVKGAIVTLGGDLSSTGNLAASLRNAQSDCAGTENSGDDTSGSEDESGKSGQTGQGGQSGNSDQPGKGQQTTPSQSGKGGKTPSLPGKGQQTPGGTQSAPQGSEGTQSGQSGQSSQSSQSGGVSGSGGRSVTAATLAKDQASIDQAKAELVAAQQALKGATLRAPAAGIVAAVDVATGDSASAGSDAVTIVSKGLITVDVNVTSTQVRDLKVGQKASVTPAGADDALEATVTAIGQVPATSSGSTTYPVTVTLAKRGLDLLTGTTASVDVVVGSADGVLTVPTSAVSDGTVTVLDDGEPQRVRVTTGVVGRSRTEVTDGLKAGEQVVLADLSTPLPTGDSSGQQGFGSGQRGGSASFSGGGFGAGGFSGGAPTFSR</sequence>
<name>A0ABV3STX0_9ACTN</name>
<feature type="region of interest" description="Disordered" evidence="4">
    <location>
        <begin position="640"/>
        <end position="684"/>
    </location>
</feature>
<dbReference type="Gene3D" id="1.20.120.330">
    <property type="entry name" value="Nucleotidyltransferases domain 2"/>
    <property type="match status" value="1"/>
</dbReference>
<feature type="region of interest" description="Disordered" evidence="4">
    <location>
        <begin position="114"/>
        <end position="145"/>
    </location>
</feature>
<dbReference type="Gene3D" id="1.10.287.470">
    <property type="entry name" value="Helix hairpin bin"/>
    <property type="match status" value="1"/>
</dbReference>
<evidence type="ECO:0000256" key="4">
    <source>
        <dbReference type="SAM" id="MobiDB-lite"/>
    </source>
</evidence>
<evidence type="ECO:0000256" key="2">
    <source>
        <dbReference type="ARBA" id="ARBA00023054"/>
    </source>
</evidence>
<dbReference type="Proteomes" id="UP001556631">
    <property type="component" value="Unassembled WGS sequence"/>
</dbReference>
<feature type="coiled-coil region" evidence="3">
    <location>
        <begin position="444"/>
        <end position="471"/>
    </location>
</feature>
<organism evidence="5 6">
    <name type="scientific">Nocardioides eburneus</name>
    <dbReference type="NCBI Taxonomy" id="3231482"/>
    <lineage>
        <taxon>Bacteria</taxon>
        <taxon>Bacillati</taxon>
        <taxon>Actinomycetota</taxon>
        <taxon>Actinomycetes</taxon>
        <taxon>Propionibacteriales</taxon>
        <taxon>Nocardioidaceae</taxon>
        <taxon>Nocardioides</taxon>
    </lineage>
</organism>
<dbReference type="Gene3D" id="2.40.30.170">
    <property type="match status" value="1"/>
</dbReference>
<evidence type="ECO:0000313" key="5">
    <source>
        <dbReference type="EMBL" id="MEX0426386.1"/>
    </source>
</evidence>
<dbReference type="PANTHER" id="PTHR32347">
    <property type="entry name" value="EFFLUX SYSTEM COMPONENT YKNX-RELATED"/>
    <property type="match status" value="1"/>
</dbReference>
<dbReference type="EMBL" id="JBFPJR010000003">
    <property type="protein sequence ID" value="MEX0426386.1"/>
    <property type="molecule type" value="Genomic_DNA"/>
</dbReference>
<dbReference type="InterPro" id="IPR050465">
    <property type="entry name" value="UPF0194_transport"/>
</dbReference>
<feature type="region of interest" description="Disordered" evidence="4">
    <location>
        <begin position="337"/>
        <end position="439"/>
    </location>
</feature>
<dbReference type="Gene3D" id="2.40.50.100">
    <property type="match status" value="1"/>
</dbReference>
<feature type="compositionally biased region" description="Low complexity" evidence="4">
    <location>
        <begin position="394"/>
        <end position="429"/>
    </location>
</feature>
<comment type="caution">
    <text evidence="5">The sequence shown here is derived from an EMBL/GenBank/DDBJ whole genome shotgun (WGS) entry which is preliminary data.</text>
</comment>
<evidence type="ECO:0000256" key="3">
    <source>
        <dbReference type="SAM" id="Coils"/>
    </source>
</evidence>
<evidence type="ECO:0000313" key="6">
    <source>
        <dbReference type="Proteomes" id="UP001556631"/>
    </source>
</evidence>
<reference evidence="5 6" key="1">
    <citation type="submission" date="2024-07" db="EMBL/GenBank/DDBJ databases">
        <authorList>
            <person name="Lee S."/>
            <person name="Kang M."/>
        </authorList>
    </citation>
    <scope>NUCLEOTIDE SEQUENCE [LARGE SCALE GENOMIC DNA]</scope>
    <source>
        <strain evidence="5 6">DS6</strain>
    </source>
</reference>
<dbReference type="SUPFAM" id="SSF111369">
    <property type="entry name" value="HlyD-like secretion proteins"/>
    <property type="match status" value="2"/>
</dbReference>
<feature type="compositionally biased region" description="Low complexity" evidence="4">
    <location>
        <begin position="124"/>
        <end position="145"/>
    </location>
</feature>
<keyword evidence="6" id="KW-1185">Reference proteome</keyword>
<feature type="compositionally biased region" description="Gly residues" evidence="4">
    <location>
        <begin position="652"/>
        <end position="677"/>
    </location>
</feature>